<dbReference type="SUPFAM" id="SSF51430">
    <property type="entry name" value="NAD(P)-linked oxidoreductase"/>
    <property type="match status" value="1"/>
</dbReference>
<dbReference type="Gene3D" id="3.20.20.100">
    <property type="entry name" value="NADP-dependent oxidoreductase domain"/>
    <property type="match status" value="1"/>
</dbReference>
<evidence type="ECO:0000313" key="3">
    <source>
        <dbReference type="EMBL" id="CAE0497483.1"/>
    </source>
</evidence>
<name>A0A7S3QZ48_DUNTE</name>
<dbReference type="PANTHER" id="PTHR43147:SF2">
    <property type="entry name" value="NADP-DEPENDENT OXIDOREDUCTASE DOMAIN-CONTAINING PROTEIN"/>
    <property type="match status" value="1"/>
</dbReference>
<sequence>MADTDMPMDQEPELTQGEGGLSEEEKKNVDQTLYELYKSRRPPVSLCEGVPLSAIINATWLPSDSKAMLAESWIPVPPEPEYEQATGEPKPPPPSFDPKDQEYNEMARRLSKSAPLRQWNSLMIKTKELEKEMDVLQKKMEDRDRPAVPPKRGARAPPPPPPDDGVREARLEELRNEVENANNEMQEAEAAYAELRGSFAEDPLSLVPWMQTLFALADAGMTTFDVSGRFFPFTNLRALFSSDNSSSYYEGTESVLGMFKRRYEKERGPNKIQILTKLVPNHFQDGYICQEFVPAVIERVRGNVFGYESTEPLDLVQLHWWDVKEHDVLPTLKALQALTEDKLEVVDPTTGELAIAEPKKVRAIGLVDFPPRAILSAIQAGVPVVSLQCPFSIADRSHMASLEMAREYNIKVLARDGLMGGLVSEKYLGVAAPSTTGPEDPDLDEVAHALELANNYGGWEKTQELLKSIKAVADKHGVTMQTVALRWQIDQGLFPIATIRWSEKCWNQFGFYYHYKPRPGVDAQLFQVESFLDEADMQKLSVLGL</sequence>
<evidence type="ECO:0000259" key="2">
    <source>
        <dbReference type="Pfam" id="PF00248"/>
    </source>
</evidence>
<feature type="region of interest" description="Disordered" evidence="1">
    <location>
        <begin position="75"/>
        <end position="101"/>
    </location>
</feature>
<dbReference type="PANTHER" id="PTHR43147">
    <property type="entry name" value="PROTEIN TAS"/>
    <property type="match status" value="1"/>
</dbReference>
<gene>
    <name evidence="3" type="ORF">DTER00134_LOCUS12556</name>
</gene>
<dbReference type="InterPro" id="IPR036812">
    <property type="entry name" value="NAD(P)_OxRdtase_dom_sf"/>
</dbReference>
<reference evidence="3" key="1">
    <citation type="submission" date="2021-01" db="EMBL/GenBank/DDBJ databases">
        <authorList>
            <person name="Corre E."/>
            <person name="Pelletier E."/>
            <person name="Niang G."/>
            <person name="Scheremetjew M."/>
            <person name="Finn R."/>
            <person name="Kale V."/>
            <person name="Holt S."/>
            <person name="Cochrane G."/>
            <person name="Meng A."/>
            <person name="Brown T."/>
            <person name="Cohen L."/>
        </authorList>
    </citation>
    <scope>NUCLEOTIDE SEQUENCE</scope>
    <source>
        <strain evidence="3">CCMP1320</strain>
    </source>
</reference>
<feature type="compositionally biased region" description="Acidic residues" evidence="1">
    <location>
        <begin position="1"/>
        <end position="12"/>
    </location>
</feature>
<feature type="region of interest" description="Disordered" evidence="1">
    <location>
        <begin position="1"/>
        <end position="27"/>
    </location>
</feature>
<evidence type="ECO:0000256" key="1">
    <source>
        <dbReference type="SAM" id="MobiDB-lite"/>
    </source>
</evidence>
<protein>
    <recommendedName>
        <fullName evidence="2">NADP-dependent oxidoreductase domain-containing protein</fullName>
    </recommendedName>
</protein>
<proteinExistence type="predicted"/>
<accession>A0A7S3QZ48</accession>
<organism evidence="3">
    <name type="scientific">Dunaliella tertiolecta</name>
    <name type="common">Green alga</name>
    <dbReference type="NCBI Taxonomy" id="3047"/>
    <lineage>
        <taxon>Eukaryota</taxon>
        <taxon>Viridiplantae</taxon>
        <taxon>Chlorophyta</taxon>
        <taxon>core chlorophytes</taxon>
        <taxon>Chlorophyceae</taxon>
        <taxon>CS clade</taxon>
        <taxon>Chlamydomonadales</taxon>
        <taxon>Dunaliellaceae</taxon>
        <taxon>Dunaliella</taxon>
    </lineage>
</organism>
<feature type="domain" description="NADP-dependent oxidoreductase" evidence="2">
    <location>
        <begin position="213"/>
        <end position="499"/>
    </location>
</feature>
<feature type="region of interest" description="Disordered" evidence="1">
    <location>
        <begin position="139"/>
        <end position="167"/>
    </location>
</feature>
<dbReference type="AlphaFoldDB" id="A0A7S3QZ48"/>
<dbReference type="InterPro" id="IPR023210">
    <property type="entry name" value="NADP_OxRdtase_dom"/>
</dbReference>
<dbReference type="EMBL" id="HBIP01021052">
    <property type="protein sequence ID" value="CAE0497483.1"/>
    <property type="molecule type" value="Transcribed_RNA"/>
</dbReference>
<dbReference type="Pfam" id="PF00248">
    <property type="entry name" value="Aldo_ket_red"/>
    <property type="match status" value="1"/>
</dbReference>